<dbReference type="AlphaFoldDB" id="F3KZ67"/>
<organism evidence="11 12">
    <name type="scientific">Aequoribacter fuscus</name>
    <dbReference type="NCBI Taxonomy" id="2518989"/>
    <lineage>
        <taxon>Bacteria</taxon>
        <taxon>Pseudomonadati</taxon>
        <taxon>Pseudomonadota</taxon>
        <taxon>Gammaproteobacteria</taxon>
        <taxon>Cellvibrionales</taxon>
        <taxon>Halieaceae</taxon>
        <taxon>Aequoribacter</taxon>
    </lineage>
</organism>
<sequence length="276" mass="30308">MEERVQDSLLQLWNEHQATVLHIAYQIGLAVGVLVIAKVIGSALRQALQQTHNRLGKLDPMLMPILNTTLGYLVYTVAVVVILDLFGVNTASIIALIGAAGLAIGFALKDTLSNIAAGIMLLFLRPFKNGDYISFGSTVGTVEEINLFTTVLRSFDGLYLSCPNSSIWGNDITNFTRNGKRRIDITASIAYSDNINTGLEVLHNIIKTEPRILAEPEAQAIVFSLGESSVDLQLRAWTNVEDFGATKWDLNKRIKEDIEAAGLTIPFPQRDVRVIQ</sequence>
<dbReference type="InterPro" id="IPR049278">
    <property type="entry name" value="MS_channel_C"/>
</dbReference>
<dbReference type="SUPFAM" id="SSF50182">
    <property type="entry name" value="Sm-like ribonucleoproteins"/>
    <property type="match status" value="1"/>
</dbReference>
<feature type="domain" description="Mechanosensitive ion channel MscS C-terminal" evidence="9">
    <location>
        <begin position="184"/>
        <end position="264"/>
    </location>
</feature>
<dbReference type="Pfam" id="PF21088">
    <property type="entry name" value="MS_channel_1st"/>
    <property type="match status" value="1"/>
</dbReference>
<gene>
    <name evidence="11" type="ORF">IMCC3088_178</name>
</gene>
<feature type="transmembrane region" description="Helical" evidence="7">
    <location>
        <begin position="20"/>
        <end position="40"/>
    </location>
</feature>
<dbReference type="PANTHER" id="PTHR30221:SF1">
    <property type="entry name" value="SMALL-CONDUCTANCE MECHANOSENSITIVE CHANNEL"/>
    <property type="match status" value="1"/>
</dbReference>
<dbReference type="PANTHER" id="PTHR30221">
    <property type="entry name" value="SMALL-CONDUCTANCE MECHANOSENSITIVE CHANNEL"/>
    <property type="match status" value="1"/>
</dbReference>
<keyword evidence="6 7" id="KW-0472">Membrane</keyword>
<evidence type="ECO:0000259" key="10">
    <source>
        <dbReference type="Pfam" id="PF21088"/>
    </source>
</evidence>
<evidence type="ECO:0000256" key="1">
    <source>
        <dbReference type="ARBA" id="ARBA00004651"/>
    </source>
</evidence>
<evidence type="ECO:0000259" key="8">
    <source>
        <dbReference type="Pfam" id="PF00924"/>
    </source>
</evidence>
<keyword evidence="5 7" id="KW-1133">Transmembrane helix</keyword>
<dbReference type="InterPro" id="IPR011066">
    <property type="entry name" value="MscS_channel_C_sf"/>
</dbReference>
<comment type="similarity">
    <text evidence="2 7">Belongs to the MscS (TC 1.A.23) family.</text>
</comment>
<evidence type="ECO:0000313" key="11">
    <source>
        <dbReference type="EMBL" id="EGG30554.1"/>
    </source>
</evidence>
<dbReference type="Gene3D" id="2.30.30.60">
    <property type="match status" value="1"/>
</dbReference>
<dbReference type="InterPro" id="IPR006685">
    <property type="entry name" value="MscS_channel_2nd"/>
</dbReference>
<keyword evidence="4 7" id="KW-0812">Transmembrane</keyword>
<comment type="subcellular location">
    <subcellularLocation>
        <location evidence="7">Cell inner membrane</location>
        <topology evidence="7">Multi-pass membrane protein</topology>
    </subcellularLocation>
    <subcellularLocation>
        <location evidence="1">Cell membrane</location>
        <topology evidence="1">Multi-pass membrane protein</topology>
    </subcellularLocation>
</comment>
<feature type="transmembrane region" description="Helical" evidence="7">
    <location>
        <begin position="89"/>
        <end position="108"/>
    </location>
</feature>
<dbReference type="GO" id="GO:0008381">
    <property type="term" value="F:mechanosensitive monoatomic ion channel activity"/>
    <property type="evidence" value="ECO:0007669"/>
    <property type="project" value="InterPro"/>
</dbReference>
<reference evidence="11 12" key="1">
    <citation type="journal article" date="2011" name="J. Bacteriol.">
        <title>Genome sequence of strain IMCC3088, a proteorhodopsin-containing marine bacterium belonging to the OM60/NOR5 clade.</title>
        <authorList>
            <person name="Jang Y."/>
            <person name="Oh H.M."/>
            <person name="Kang I."/>
            <person name="Lee K."/>
            <person name="Yang S.J."/>
            <person name="Cho J.C."/>
        </authorList>
    </citation>
    <scope>NUCLEOTIDE SEQUENCE [LARGE SCALE GENOMIC DNA]</scope>
    <source>
        <strain evidence="11 12">IMCC3088</strain>
    </source>
</reference>
<comment type="caution">
    <text evidence="11">The sequence shown here is derived from an EMBL/GenBank/DDBJ whole genome shotgun (WGS) entry which is preliminary data.</text>
</comment>
<dbReference type="Pfam" id="PF00924">
    <property type="entry name" value="MS_channel_2nd"/>
    <property type="match status" value="1"/>
</dbReference>
<dbReference type="eggNOG" id="COG0668">
    <property type="taxonomic scope" value="Bacteria"/>
</dbReference>
<dbReference type="Pfam" id="PF21082">
    <property type="entry name" value="MS_channel_3rd"/>
    <property type="match status" value="1"/>
</dbReference>
<dbReference type="EMBL" id="AEIG01000011">
    <property type="protein sequence ID" value="EGG30554.1"/>
    <property type="molecule type" value="Genomic_DNA"/>
</dbReference>
<accession>F3KZ67</accession>
<keyword evidence="3" id="KW-1003">Cell membrane</keyword>
<dbReference type="InterPro" id="IPR023408">
    <property type="entry name" value="MscS_beta-dom_sf"/>
</dbReference>
<feature type="domain" description="Mechanosensitive ion channel MscS" evidence="8">
    <location>
        <begin position="110"/>
        <end position="177"/>
    </location>
</feature>
<evidence type="ECO:0000259" key="9">
    <source>
        <dbReference type="Pfam" id="PF21082"/>
    </source>
</evidence>
<comment type="function">
    <text evidence="7">Mechanosensitive channel that participates in the regulation of osmotic pressure changes within the cell, opening in response to stretch forces in the membrane lipid bilayer, without the need for other proteins. Contributes to normal resistance to hypoosmotic shock. Forms an ion channel of 1.0 nanosiemens conductance with a slight preference for anions.</text>
</comment>
<dbReference type="InterPro" id="IPR010920">
    <property type="entry name" value="LSM_dom_sf"/>
</dbReference>
<evidence type="ECO:0000256" key="3">
    <source>
        <dbReference type="ARBA" id="ARBA00022475"/>
    </source>
</evidence>
<evidence type="ECO:0000313" key="12">
    <source>
        <dbReference type="Proteomes" id="UP000005615"/>
    </source>
</evidence>
<keyword evidence="7" id="KW-0406">Ion transport</keyword>
<feature type="domain" description="Mechanosensitive ion channel transmembrane helices 2/3" evidence="10">
    <location>
        <begin position="72"/>
        <end position="109"/>
    </location>
</feature>
<protein>
    <recommendedName>
        <fullName evidence="7">Small-conductance mechanosensitive channel</fullName>
    </recommendedName>
</protein>
<keyword evidence="7" id="KW-0813">Transport</keyword>
<dbReference type="Gene3D" id="3.30.70.100">
    <property type="match status" value="1"/>
</dbReference>
<dbReference type="InterPro" id="IPR049142">
    <property type="entry name" value="MS_channel_1st"/>
</dbReference>
<dbReference type="SUPFAM" id="SSF82689">
    <property type="entry name" value="Mechanosensitive channel protein MscS (YggB), C-terminal domain"/>
    <property type="match status" value="1"/>
</dbReference>
<evidence type="ECO:0000256" key="2">
    <source>
        <dbReference type="ARBA" id="ARBA00008017"/>
    </source>
</evidence>
<evidence type="ECO:0000256" key="7">
    <source>
        <dbReference type="RuleBase" id="RU369025"/>
    </source>
</evidence>
<comment type="subunit">
    <text evidence="7">Homoheptamer.</text>
</comment>
<keyword evidence="7" id="KW-0997">Cell inner membrane</keyword>
<keyword evidence="7" id="KW-0407">Ion channel</keyword>
<dbReference type="InterPro" id="IPR045275">
    <property type="entry name" value="MscS_archaea/bacteria_type"/>
</dbReference>
<name>F3KZ67_9GAMM</name>
<dbReference type="Proteomes" id="UP000005615">
    <property type="component" value="Unassembled WGS sequence"/>
</dbReference>
<proteinExistence type="inferred from homology"/>
<dbReference type="SUPFAM" id="SSF82861">
    <property type="entry name" value="Mechanosensitive channel protein MscS (YggB), transmembrane region"/>
    <property type="match status" value="1"/>
</dbReference>
<dbReference type="STRING" id="2518989.IMCC3088_178"/>
<dbReference type="Gene3D" id="1.10.287.1260">
    <property type="match status" value="1"/>
</dbReference>
<evidence type="ECO:0000256" key="6">
    <source>
        <dbReference type="ARBA" id="ARBA00023136"/>
    </source>
</evidence>
<feature type="transmembrane region" description="Helical" evidence="7">
    <location>
        <begin position="61"/>
        <end position="83"/>
    </location>
</feature>
<evidence type="ECO:0000256" key="5">
    <source>
        <dbReference type="ARBA" id="ARBA00022989"/>
    </source>
</evidence>
<dbReference type="GO" id="GO:0005886">
    <property type="term" value="C:plasma membrane"/>
    <property type="evidence" value="ECO:0007669"/>
    <property type="project" value="UniProtKB-SubCell"/>
</dbReference>
<dbReference type="InterPro" id="IPR011014">
    <property type="entry name" value="MscS_channel_TM-2"/>
</dbReference>
<evidence type="ECO:0000256" key="4">
    <source>
        <dbReference type="ARBA" id="ARBA00022692"/>
    </source>
</evidence>
<comment type="caution">
    <text evidence="7">Lacks conserved residue(s) required for the propagation of feature annotation.</text>
</comment>
<keyword evidence="12" id="KW-1185">Reference proteome</keyword>